<dbReference type="Proteomes" id="UP001576784">
    <property type="component" value="Unassembled WGS sequence"/>
</dbReference>
<name>A0ABV4XYW6_9CYAN</name>
<keyword evidence="2" id="KW-1185">Reference proteome</keyword>
<reference evidence="1 2" key="1">
    <citation type="submission" date="2024-09" db="EMBL/GenBank/DDBJ databases">
        <title>Floridaenema gen nov. (Aerosakkonemataceae, Aerosakkonematales ord. nov., Cyanobacteria) from benthic tropical and subtropical fresh waters, with the description of four new species.</title>
        <authorList>
            <person name="Moretto J.A."/>
            <person name="Berthold D.E."/>
            <person name="Lefler F.W."/>
            <person name="Huang I.-S."/>
            <person name="Laughinghouse H. IV."/>
        </authorList>
    </citation>
    <scope>NUCLEOTIDE SEQUENCE [LARGE SCALE GENOMIC DNA]</scope>
    <source>
        <strain evidence="1 2">BLCC-F50</strain>
    </source>
</reference>
<evidence type="ECO:0000313" key="2">
    <source>
        <dbReference type="Proteomes" id="UP001576784"/>
    </source>
</evidence>
<evidence type="ECO:0000313" key="1">
    <source>
        <dbReference type="EMBL" id="MFB2896934.1"/>
    </source>
</evidence>
<dbReference type="EMBL" id="JBHFNR010000226">
    <property type="protein sequence ID" value="MFB2896934.1"/>
    <property type="molecule type" value="Genomic_DNA"/>
</dbReference>
<gene>
    <name evidence="1" type="ORF">ACE1CI_28810</name>
</gene>
<sequence length="53" mass="5828">MRGSANTYVLAATPEGMPKGTAIYQKTPGVNELIAIVENLTDLNLQNSYFTYF</sequence>
<accession>A0ABV4XYW6</accession>
<proteinExistence type="predicted"/>
<organism evidence="1 2">
    <name type="scientific">Floridaenema flaviceps BLCC-F50</name>
    <dbReference type="NCBI Taxonomy" id="3153642"/>
    <lineage>
        <taxon>Bacteria</taxon>
        <taxon>Bacillati</taxon>
        <taxon>Cyanobacteriota</taxon>
        <taxon>Cyanophyceae</taxon>
        <taxon>Oscillatoriophycideae</taxon>
        <taxon>Aerosakkonematales</taxon>
        <taxon>Aerosakkonemataceae</taxon>
        <taxon>Floridanema</taxon>
        <taxon>Floridanema flaviceps</taxon>
    </lineage>
</organism>
<comment type="caution">
    <text evidence="1">The sequence shown here is derived from an EMBL/GenBank/DDBJ whole genome shotgun (WGS) entry which is preliminary data.</text>
</comment>
<dbReference type="RefSeq" id="WP_413266552.1">
    <property type="nucleotide sequence ID" value="NZ_JBHFNR010000226.1"/>
</dbReference>
<protein>
    <submittedName>
        <fullName evidence="1">Uncharacterized protein</fullName>
    </submittedName>
</protein>